<gene>
    <name evidence="5" type="ORF">HIM_09523</name>
</gene>
<accession>A0A0F8A328</accession>
<dbReference type="InterPro" id="IPR033749">
    <property type="entry name" value="Polyprenyl_synt_CS"/>
</dbReference>
<dbReference type="Proteomes" id="UP000054481">
    <property type="component" value="Unassembled WGS sequence"/>
</dbReference>
<dbReference type="PROSITE" id="PS00444">
    <property type="entry name" value="POLYPRENYL_SYNTHASE_2"/>
    <property type="match status" value="1"/>
</dbReference>
<dbReference type="GO" id="GO:0043386">
    <property type="term" value="P:mycotoxin biosynthetic process"/>
    <property type="evidence" value="ECO:0007669"/>
    <property type="project" value="UniProtKB-ARBA"/>
</dbReference>
<evidence type="ECO:0000256" key="3">
    <source>
        <dbReference type="ARBA" id="ARBA00022842"/>
    </source>
</evidence>
<dbReference type="Gene3D" id="1.10.600.10">
    <property type="entry name" value="Farnesyl Diphosphate Synthase"/>
    <property type="match status" value="1"/>
</dbReference>
<protein>
    <submittedName>
        <fullName evidence="5">Geranylgeranyl pyrophosphate synthase</fullName>
    </submittedName>
</protein>
<evidence type="ECO:0000256" key="4">
    <source>
        <dbReference type="RuleBase" id="RU004466"/>
    </source>
</evidence>
<organism evidence="5 6">
    <name type="scientific">Hirsutella minnesotensis 3608</name>
    <dbReference type="NCBI Taxonomy" id="1043627"/>
    <lineage>
        <taxon>Eukaryota</taxon>
        <taxon>Fungi</taxon>
        <taxon>Dikarya</taxon>
        <taxon>Ascomycota</taxon>
        <taxon>Pezizomycotina</taxon>
        <taxon>Sordariomycetes</taxon>
        <taxon>Hypocreomycetidae</taxon>
        <taxon>Hypocreales</taxon>
        <taxon>Ophiocordycipitaceae</taxon>
        <taxon>Hirsutella</taxon>
    </lineage>
</organism>
<name>A0A0F8A328_9HYPO</name>
<dbReference type="GO" id="GO:0046165">
    <property type="term" value="P:alcohol biosynthetic process"/>
    <property type="evidence" value="ECO:0007669"/>
    <property type="project" value="UniProtKB-ARBA"/>
</dbReference>
<comment type="similarity">
    <text evidence="4">Belongs to the FPP/GGPP synthase family.</text>
</comment>
<dbReference type="PANTHER" id="PTHR12001">
    <property type="entry name" value="GERANYLGERANYL PYROPHOSPHATE SYNTHASE"/>
    <property type="match status" value="1"/>
</dbReference>
<dbReference type="PANTHER" id="PTHR12001:SF44">
    <property type="entry name" value="GERANYLGERANYL PYROPHOSPHATE SYNTHASE"/>
    <property type="match status" value="1"/>
</dbReference>
<dbReference type="CDD" id="cd00685">
    <property type="entry name" value="Trans_IPPS_HT"/>
    <property type="match status" value="1"/>
</dbReference>
<keyword evidence="1 4" id="KW-0808">Transferase</keyword>
<keyword evidence="6" id="KW-1185">Reference proteome</keyword>
<dbReference type="AlphaFoldDB" id="A0A0F8A328"/>
<dbReference type="Pfam" id="PF00348">
    <property type="entry name" value="polyprenyl_synt"/>
    <property type="match status" value="1"/>
</dbReference>
<dbReference type="InterPro" id="IPR000092">
    <property type="entry name" value="Polyprenyl_synt"/>
</dbReference>
<evidence type="ECO:0000313" key="5">
    <source>
        <dbReference type="EMBL" id="KJZ71104.1"/>
    </source>
</evidence>
<sequence>MATFSSPFWPASTASCQDINGGVGNDVIPINYNNHLAAAGAFTPRTFESSPPNRATRHIQNHNQSFSSEPSLLPATPRPMSHALGQLVSLQETGNRSSTATTTAIEKPYAQSPQQRLARQPLRIETYAKEDLDRTTNWNQDKEKVVRAPFDYVISHPGKDFRSQLVAAFDAWLQVPPASLETISKVVAMLHESSLLLDDVQDSSELRRGSPVAHSIFGVPQTINSANYMCYVALQELQKLNNPKLVIIFTEEIINLYRGQGMELFWRETLTCPTEEDYLEMVGNKTGGLFRLGIRLMQAESAAAIECTPLVNLIGLVFQIRDDLLNLSAEYTDNKGLCEDLTEGKFSFPVIHSIRSDPANFQLVNILRQRTSDEQVKRYAVSYMEQTGSFAYTRTILTALIERARDMVFDIDAGRGRTDSILRVIAKMVVE</sequence>
<dbReference type="GO" id="GO:0004659">
    <property type="term" value="F:prenyltransferase activity"/>
    <property type="evidence" value="ECO:0007669"/>
    <property type="project" value="InterPro"/>
</dbReference>
<dbReference type="GO" id="GO:0046872">
    <property type="term" value="F:metal ion binding"/>
    <property type="evidence" value="ECO:0007669"/>
    <property type="project" value="UniProtKB-KW"/>
</dbReference>
<keyword evidence="2" id="KW-0479">Metal-binding</keyword>
<dbReference type="InterPro" id="IPR008949">
    <property type="entry name" value="Isoprenoid_synthase_dom_sf"/>
</dbReference>
<dbReference type="OrthoDB" id="6921389at2759"/>
<reference evidence="5 6" key="1">
    <citation type="journal article" date="2014" name="Genome Biol. Evol.">
        <title>Comparative genomics and transcriptomics analyses reveal divergent lifestyle features of nematode endoparasitic fungus Hirsutella minnesotensis.</title>
        <authorList>
            <person name="Lai Y."/>
            <person name="Liu K."/>
            <person name="Zhang X."/>
            <person name="Zhang X."/>
            <person name="Li K."/>
            <person name="Wang N."/>
            <person name="Shu C."/>
            <person name="Wu Y."/>
            <person name="Wang C."/>
            <person name="Bushley K.E."/>
            <person name="Xiang M."/>
            <person name="Liu X."/>
        </authorList>
    </citation>
    <scope>NUCLEOTIDE SEQUENCE [LARGE SCALE GENOMIC DNA]</scope>
    <source>
        <strain evidence="5 6">3608</strain>
    </source>
</reference>
<evidence type="ECO:0000256" key="1">
    <source>
        <dbReference type="ARBA" id="ARBA00022679"/>
    </source>
</evidence>
<evidence type="ECO:0000313" key="6">
    <source>
        <dbReference type="Proteomes" id="UP000054481"/>
    </source>
</evidence>
<dbReference type="GO" id="GO:0008299">
    <property type="term" value="P:isoprenoid biosynthetic process"/>
    <property type="evidence" value="ECO:0007669"/>
    <property type="project" value="InterPro"/>
</dbReference>
<proteinExistence type="inferred from homology"/>
<dbReference type="SUPFAM" id="SSF48576">
    <property type="entry name" value="Terpenoid synthases"/>
    <property type="match status" value="1"/>
</dbReference>
<keyword evidence="3" id="KW-0460">Magnesium</keyword>
<dbReference type="SFLD" id="SFLDS00005">
    <property type="entry name" value="Isoprenoid_Synthase_Type_I"/>
    <property type="match status" value="1"/>
</dbReference>
<dbReference type="PROSITE" id="PS00723">
    <property type="entry name" value="POLYPRENYL_SYNTHASE_1"/>
    <property type="match status" value="1"/>
</dbReference>
<evidence type="ECO:0000256" key="2">
    <source>
        <dbReference type="ARBA" id="ARBA00022723"/>
    </source>
</evidence>
<dbReference type="EMBL" id="KQ030588">
    <property type="protein sequence ID" value="KJZ71104.1"/>
    <property type="molecule type" value="Genomic_DNA"/>
</dbReference>